<evidence type="ECO:0000313" key="17">
    <source>
        <dbReference type="Proteomes" id="UP000886597"/>
    </source>
</evidence>
<evidence type="ECO:0000313" key="16">
    <source>
        <dbReference type="EMBL" id="GEQ54282.1"/>
    </source>
</evidence>
<dbReference type="SUPFAM" id="SSF55060">
    <property type="entry name" value="GHMP Kinase, C-terminal domain"/>
    <property type="match status" value="1"/>
</dbReference>
<evidence type="ECO:0000256" key="11">
    <source>
        <dbReference type="ARBA" id="ARBA00023098"/>
    </source>
</evidence>
<keyword evidence="18" id="KW-1185">Reference proteome</keyword>
<dbReference type="Proteomes" id="UP000886597">
    <property type="component" value="Unassembled WGS sequence"/>
</dbReference>
<dbReference type="GeneID" id="69986196"/>
<keyword evidence="7" id="KW-0547">Nucleotide-binding</keyword>
<evidence type="ECO:0000313" key="15">
    <source>
        <dbReference type="EMBL" id="GEQ49456.1"/>
    </source>
</evidence>
<dbReference type="KEGG" id="tkr:C7K43_09605"/>
<dbReference type="GO" id="GO:0005524">
    <property type="term" value="F:ATP binding"/>
    <property type="evidence" value="ECO:0007669"/>
    <property type="project" value="UniProtKB-KW"/>
</dbReference>
<dbReference type="Pfam" id="PF00288">
    <property type="entry name" value="GHMP_kinases_N"/>
    <property type="match status" value="1"/>
</dbReference>
<dbReference type="SUPFAM" id="SSF54211">
    <property type="entry name" value="Ribosomal protein S5 domain 2-like"/>
    <property type="match status" value="1"/>
</dbReference>
<dbReference type="PANTHER" id="PTHR43290">
    <property type="entry name" value="MEVALONATE KINASE"/>
    <property type="match status" value="1"/>
</dbReference>
<keyword evidence="6" id="KW-0808">Transferase</keyword>
<dbReference type="GO" id="GO:0005829">
    <property type="term" value="C:cytosol"/>
    <property type="evidence" value="ECO:0007669"/>
    <property type="project" value="TreeGrafter"/>
</dbReference>
<evidence type="ECO:0000256" key="1">
    <source>
        <dbReference type="ARBA" id="ARBA00004496"/>
    </source>
</evidence>
<evidence type="ECO:0000256" key="6">
    <source>
        <dbReference type="ARBA" id="ARBA00022679"/>
    </source>
</evidence>
<feature type="domain" description="GHMP kinase N-terminal" evidence="13">
    <location>
        <begin position="68"/>
        <end position="147"/>
    </location>
</feature>
<accession>A0AAN4UAZ3</accession>
<dbReference type="GO" id="GO:0019287">
    <property type="term" value="P:isopentenyl diphosphate biosynthetic process, mevalonate pathway"/>
    <property type="evidence" value="ECO:0007669"/>
    <property type="project" value="TreeGrafter"/>
</dbReference>
<gene>
    <name evidence="16" type="primary">mvk</name>
    <name evidence="15" type="ORF">TK11N_13080</name>
    <name evidence="16" type="ORF">TK2N_11260</name>
</gene>
<feature type="domain" description="GHMP kinase C-terminal" evidence="14">
    <location>
        <begin position="217"/>
        <end position="297"/>
    </location>
</feature>
<dbReference type="PANTHER" id="PTHR43290:SF2">
    <property type="entry name" value="MEVALONATE KINASE"/>
    <property type="match status" value="1"/>
</dbReference>
<dbReference type="EMBL" id="BKBO01000018">
    <property type="protein sequence ID" value="GEQ49456.1"/>
    <property type="molecule type" value="Genomic_DNA"/>
</dbReference>
<sequence>MLVQGNGQSNGKIILIGEHSVVYGEPAIAFPFGGTQVNATVQQAEKNFLTSRYYVGYLQNAPEQLQSIKQLAHKLQTDLHTPHFELDINSTIPAARGMGSSAAVAVAITRAFFSWSEQELTQKKLLSFVNFAEKIAHGNPSGIDAAATSGEEPIFFERKQEVTTFPMNIDAYLLVADTGILGQTREAVQSVAQRLHTFHDETFSAIQELGILTDQAKEAIIANQPEVLGELMIKAHKRLKSLTVSNKLLDAFIQFSLENGALGAKLTGGGRGGCFLALTKTKEQAEILAQQLQERGIKETWIQGLGVYQYA</sequence>
<proteinExistence type="inferred from homology"/>
<dbReference type="InterPro" id="IPR013750">
    <property type="entry name" value="GHMP_kinase_C_dom"/>
</dbReference>
<evidence type="ECO:0000259" key="14">
    <source>
        <dbReference type="Pfam" id="PF08544"/>
    </source>
</evidence>
<keyword evidence="4" id="KW-0963">Cytoplasm</keyword>
<evidence type="ECO:0000256" key="4">
    <source>
        <dbReference type="ARBA" id="ARBA00022490"/>
    </source>
</evidence>
<keyword evidence="11" id="KW-0443">Lipid metabolism</keyword>
<evidence type="ECO:0000259" key="13">
    <source>
        <dbReference type="Pfam" id="PF00288"/>
    </source>
</evidence>
<dbReference type="InterPro" id="IPR036554">
    <property type="entry name" value="GHMP_kinase_C_sf"/>
</dbReference>
<evidence type="ECO:0000256" key="2">
    <source>
        <dbReference type="ARBA" id="ARBA00006495"/>
    </source>
</evidence>
<evidence type="ECO:0000256" key="7">
    <source>
        <dbReference type="ARBA" id="ARBA00022741"/>
    </source>
</evidence>
<dbReference type="NCBIfam" id="TIGR00549">
    <property type="entry name" value="mevalon_kin"/>
    <property type="match status" value="1"/>
</dbReference>
<dbReference type="InterPro" id="IPR014721">
    <property type="entry name" value="Ribsml_uS5_D2-typ_fold_subgr"/>
</dbReference>
<dbReference type="GO" id="GO:0004496">
    <property type="term" value="F:mevalonate kinase activity"/>
    <property type="evidence" value="ECO:0007669"/>
    <property type="project" value="UniProtKB-EC"/>
</dbReference>
<keyword evidence="8 16" id="KW-0418">Kinase</keyword>
<dbReference type="PROSITE" id="PS00627">
    <property type="entry name" value="GHMP_KINASES_ATP"/>
    <property type="match status" value="1"/>
</dbReference>
<name>A0AAN4UAZ3_9ENTE</name>
<dbReference type="AlphaFoldDB" id="A0AAN4UAZ3"/>
<evidence type="ECO:0000256" key="3">
    <source>
        <dbReference type="ARBA" id="ARBA00012103"/>
    </source>
</evidence>
<comment type="pathway">
    <text evidence="12">Isoprenoid biosynthesis; isopentenyl diphosphate biosynthesis via mevalonate pathway; isopentenyl diphosphate from (R)-mevalonate: step 1/3.</text>
</comment>
<reference evidence="16" key="2">
    <citation type="journal article" date="2020" name="Int. Dairy J.">
        <title>Lactic acid bacterial diversity in Brie cheese focusing on salt concentration and pH of isolation medium and characterisation of halophilic and alkaliphilic lactic acid bacterial isolates.</title>
        <authorList>
            <person name="Unno R."/>
            <person name="Matsutani M."/>
            <person name="Suzuki T."/>
            <person name="Kodama K."/>
            <person name="Matsushita H."/>
            <person name="Yamasato K."/>
            <person name="Koizumi Y."/>
            <person name="Ishikawa M."/>
        </authorList>
    </citation>
    <scope>NUCLEOTIDE SEQUENCE</scope>
    <source>
        <strain evidence="16">7C1</strain>
        <strain evidence="15">8C4</strain>
    </source>
</reference>
<dbReference type="EC" id="2.7.1.36" evidence="3"/>
<dbReference type="Gene3D" id="3.30.70.890">
    <property type="entry name" value="GHMP kinase, C-terminal domain"/>
    <property type="match status" value="1"/>
</dbReference>
<evidence type="ECO:0000256" key="5">
    <source>
        <dbReference type="ARBA" id="ARBA00022516"/>
    </source>
</evidence>
<reference evidence="16" key="1">
    <citation type="submission" date="2019-08" db="EMBL/GenBank/DDBJ databases">
        <authorList>
            <person name="Ishikawa M."/>
            <person name="Suzuki T."/>
            <person name="Matsutani M."/>
        </authorList>
    </citation>
    <scope>NUCLEOTIDE SEQUENCE</scope>
    <source>
        <strain evidence="16">7C1</strain>
        <strain evidence="15">8C4</strain>
    </source>
</reference>
<dbReference type="EMBL" id="BKBQ01000014">
    <property type="protein sequence ID" value="GEQ54282.1"/>
    <property type="molecule type" value="Genomic_DNA"/>
</dbReference>
<protein>
    <recommendedName>
        <fullName evidence="3">mevalonate kinase</fullName>
        <ecNumber evidence="3">2.7.1.36</ecNumber>
    </recommendedName>
</protein>
<dbReference type="InterPro" id="IPR020568">
    <property type="entry name" value="Ribosomal_Su5_D2-typ_SF"/>
</dbReference>
<dbReference type="InterPro" id="IPR006204">
    <property type="entry name" value="GHMP_kinase_N_dom"/>
</dbReference>
<keyword evidence="10" id="KW-0460">Magnesium</keyword>
<organism evidence="16 17">
    <name type="scientific">Tetragenococcus koreensis</name>
    <dbReference type="NCBI Taxonomy" id="290335"/>
    <lineage>
        <taxon>Bacteria</taxon>
        <taxon>Bacillati</taxon>
        <taxon>Bacillota</taxon>
        <taxon>Bacilli</taxon>
        <taxon>Lactobacillales</taxon>
        <taxon>Enterococcaceae</taxon>
        <taxon>Tetragenococcus</taxon>
    </lineage>
</organism>
<dbReference type="PRINTS" id="PR00959">
    <property type="entry name" value="MEVGALKINASE"/>
</dbReference>
<comment type="subcellular location">
    <subcellularLocation>
        <location evidence="1">Cytoplasm</location>
    </subcellularLocation>
</comment>
<dbReference type="RefSeq" id="WP_124006635.1">
    <property type="nucleotide sequence ID" value="NZ_BJYN01000034.1"/>
</dbReference>
<evidence type="ECO:0000313" key="18">
    <source>
        <dbReference type="Proteomes" id="UP000886607"/>
    </source>
</evidence>
<dbReference type="InterPro" id="IPR006203">
    <property type="entry name" value="GHMP_knse_ATP-bd_CS"/>
</dbReference>
<evidence type="ECO:0000256" key="12">
    <source>
        <dbReference type="ARBA" id="ARBA00029438"/>
    </source>
</evidence>
<comment type="similarity">
    <text evidence="2">Belongs to the GHMP kinase family. Mevalonate kinase subfamily.</text>
</comment>
<dbReference type="InterPro" id="IPR006205">
    <property type="entry name" value="Mev_gal_kin"/>
</dbReference>
<dbReference type="Pfam" id="PF08544">
    <property type="entry name" value="GHMP_kinases_C"/>
    <property type="match status" value="1"/>
</dbReference>
<dbReference type="Gene3D" id="3.30.230.10">
    <property type="match status" value="1"/>
</dbReference>
<keyword evidence="9" id="KW-0067">ATP-binding</keyword>
<dbReference type="Proteomes" id="UP000886607">
    <property type="component" value="Unassembled WGS sequence"/>
</dbReference>
<comment type="caution">
    <text evidence="16">The sequence shown here is derived from an EMBL/GenBank/DDBJ whole genome shotgun (WGS) entry which is preliminary data.</text>
</comment>
<evidence type="ECO:0000256" key="8">
    <source>
        <dbReference type="ARBA" id="ARBA00022777"/>
    </source>
</evidence>
<evidence type="ECO:0000256" key="9">
    <source>
        <dbReference type="ARBA" id="ARBA00022840"/>
    </source>
</evidence>
<keyword evidence="5" id="KW-0444">Lipid biosynthesis</keyword>
<evidence type="ECO:0000256" key="10">
    <source>
        <dbReference type="ARBA" id="ARBA00022842"/>
    </source>
</evidence>